<organism evidence="3 4">
    <name type="scientific">Geobacter argillaceus</name>
    <dbReference type="NCBI Taxonomy" id="345631"/>
    <lineage>
        <taxon>Bacteria</taxon>
        <taxon>Pseudomonadati</taxon>
        <taxon>Thermodesulfobacteriota</taxon>
        <taxon>Desulfuromonadia</taxon>
        <taxon>Geobacterales</taxon>
        <taxon>Geobacteraceae</taxon>
        <taxon>Geobacter</taxon>
    </lineage>
</organism>
<keyword evidence="1" id="KW-0597">Phosphoprotein</keyword>
<dbReference type="GO" id="GO:0000160">
    <property type="term" value="P:phosphorelay signal transduction system"/>
    <property type="evidence" value="ECO:0007669"/>
    <property type="project" value="InterPro"/>
</dbReference>
<gene>
    <name evidence="3" type="ORF">JN12_01836</name>
</gene>
<proteinExistence type="predicted"/>
<protein>
    <submittedName>
        <fullName evidence="3">Response regulator receiver domain-containing protein</fullName>
    </submittedName>
</protein>
<dbReference type="Proteomes" id="UP000319449">
    <property type="component" value="Unassembled WGS sequence"/>
</dbReference>
<comment type="caution">
    <text evidence="3">The sequence shown here is derived from an EMBL/GenBank/DDBJ whole genome shotgun (WGS) entry which is preliminary data.</text>
</comment>
<dbReference type="PROSITE" id="PS50110">
    <property type="entry name" value="RESPONSE_REGULATORY"/>
    <property type="match status" value="1"/>
</dbReference>
<dbReference type="InterPro" id="IPR001789">
    <property type="entry name" value="Sig_transdc_resp-reg_receiver"/>
</dbReference>
<feature type="domain" description="Response regulatory" evidence="2">
    <location>
        <begin position="3"/>
        <end position="135"/>
    </location>
</feature>
<dbReference type="Pfam" id="PF00072">
    <property type="entry name" value="Response_reg"/>
    <property type="match status" value="1"/>
</dbReference>
<feature type="modified residue" description="4-aspartylphosphate" evidence="1">
    <location>
        <position position="54"/>
    </location>
</feature>
<accession>A0A562VNE1</accession>
<reference evidence="3 4" key="1">
    <citation type="submission" date="2019-07" db="EMBL/GenBank/DDBJ databases">
        <title>Genomic Encyclopedia of Archaeal and Bacterial Type Strains, Phase II (KMG-II): from individual species to whole genera.</title>
        <authorList>
            <person name="Goeker M."/>
        </authorList>
    </citation>
    <scope>NUCLEOTIDE SEQUENCE [LARGE SCALE GENOMIC DNA]</scope>
    <source>
        <strain evidence="3 4">ATCC BAA-1139</strain>
    </source>
</reference>
<dbReference type="Gene3D" id="3.40.50.2300">
    <property type="match status" value="1"/>
</dbReference>
<dbReference type="EMBL" id="VLLN01000009">
    <property type="protein sequence ID" value="TWJ19420.1"/>
    <property type="molecule type" value="Genomic_DNA"/>
</dbReference>
<dbReference type="RefSeq" id="WP_145021573.1">
    <property type="nucleotide sequence ID" value="NZ_VLLN01000009.1"/>
</dbReference>
<keyword evidence="4" id="KW-1185">Reference proteome</keyword>
<sequence>MGNILIIDDDQAFTGILDAYIGQYYPYLTVKVCNDPVTALADIRQGKLDLLVIDLEMPTLDGMKVFAYALDAGIDKNRIVILSGRDVDFLHDTFPMGTCLAVLNKFEAKQKAVLEMIFGSLNRKAEVRDRQAQGE</sequence>
<evidence type="ECO:0000259" key="2">
    <source>
        <dbReference type="PROSITE" id="PS50110"/>
    </source>
</evidence>
<evidence type="ECO:0000256" key="1">
    <source>
        <dbReference type="PROSITE-ProRule" id="PRU00169"/>
    </source>
</evidence>
<dbReference type="InterPro" id="IPR011006">
    <property type="entry name" value="CheY-like_superfamily"/>
</dbReference>
<evidence type="ECO:0000313" key="3">
    <source>
        <dbReference type="EMBL" id="TWJ19420.1"/>
    </source>
</evidence>
<dbReference type="SUPFAM" id="SSF52172">
    <property type="entry name" value="CheY-like"/>
    <property type="match status" value="1"/>
</dbReference>
<evidence type="ECO:0000313" key="4">
    <source>
        <dbReference type="Proteomes" id="UP000319449"/>
    </source>
</evidence>
<dbReference type="SMART" id="SM00448">
    <property type="entry name" value="REC"/>
    <property type="match status" value="1"/>
</dbReference>
<dbReference type="OrthoDB" id="5511653at2"/>
<dbReference type="AlphaFoldDB" id="A0A562VNE1"/>
<name>A0A562VNE1_9BACT</name>